<gene>
    <name evidence="2" type="ORF">J2853_000205</name>
</gene>
<proteinExistence type="predicted"/>
<reference evidence="2 3" key="1">
    <citation type="submission" date="2023-07" db="EMBL/GenBank/DDBJ databases">
        <title>Sequencing the genomes of 1000 actinobacteria strains.</title>
        <authorList>
            <person name="Klenk H.-P."/>
        </authorList>
    </citation>
    <scope>NUCLEOTIDE SEQUENCE [LARGE SCALE GENOMIC DNA]</scope>
    <source>
        <strain evidence="2 3">DSM 46740</strain>
    </source>
</reference>
<sequence length="295" mass="32532">MARVEHLDAPRLQAGLDDAFAQVAGRFRRREVRLRARACIQGLLSGLERKTSWSLAEYAGEKTPDGMQRLFTTAKWDVDGVRDDIRDYLIEHLGAPDGVLVGDDTGFEKKGTHSAGVQRQYTGTAGKITNCQIGVFLGYASTRGRALLDRELYLPHLSWIADTDRCAQARIPDETGFATKPQLLRAMIERAITAGVPFSWVTADEAYGDNGPLRRFLETGQIGYVLAVACDHQITTGAGKVRADVIVKKIPKAAWQRLSCGPGAKGERRYDWALIATTSPAHRLLVRRSLSKPRS</sequence>
<accession>A0ABT9Q4F9</accession>
<evidence type="ECO:0000313" key="2">
    <source>
        <dbReference type="EMBL" id="MDP9840994.1"/>
    </source>
</evidence>
<dbReference type="InterPro" id="IPR012337">
    <property type="entry name" value="RNaseH-like_sf"/>
</dbReference>
<dbReference type="PANTHER" id="PTHR33627">
    <property type="entry name" value="TRANSPOSASE"/>
    <property type="match status" value="1"/>
</dbReference>
<evidence type="ECO:0000259" key="1">
    <source>
        <dbReference type="Pfam" id="PF13546"/>
    </source>
</evidence>
<dbReference type="InterPro" id="IPR038721">
    <property type="entry name" value="IS701-like_DDE_dom"/>
</dbReference>
<dbReference type="NCBIfam" id="NF033540">
    <property type="entry name" value="transpos_IS701"/>
    <property type="match status" value="1"/>
</dbReference>
<name>A0ABT9Q4F9_9ACTN</name>
<dbReference type="Proteomes" id="UP001225356">
    <property type="component" value="Unassembled WGS sequence"/>
</dbReference>
<organism evidence="2 3">
    <name type="scientific">Streptosporangium lutulentum</name>
    <dbReference type="NCBI Taxonomy" id="1461250"/>
    <lineage>
        <taxon>Bacteria</taxon>
        <taxon>Bacillati</taxon>
        <taxon>Actinomycetota</taxon>
        <taxon>Actinomycetes</taxon>
        <taxon>Streptosporangiales</taxon>
        <taxon>Streptosporangiaceae</taxon>
        <taxon>Streptosporangium</taxon>
    </lineage>
</organism>
<comment type="caution">
    <text evidence="2">The sequence shown here is derived from an EMBL/GenBank/DDBJ whole genome shotgun (WGS) entry which is preliminary data.</text>
</comment>
<dbReference type="EMBL" id="JAUSQU010000001">
    <property type="protein sequence ID" value="MDP9840994.1"/>
    <property type="molecule type" value="Genomic_DNA"/>
</dbReference>
<dbReference type="Pfam" id="PF13546">
    <property type="entry name" value="DDE_5"/>
    <property type="match status" value="1"/>
</dbReference>
<evidence type="ECO:0000313" key="3">
    <source>
        <dbReference type="Proteomes" id="UP001225356"/>
    </source>
</evidence>
<protein>
    <submittedName>
        <fullName evidence="2">SRSO17 transposase</fullName>
    </submittedName>
</protein>
<dbReference type="PANTHER" id="PTHR33627:SF1">
    <property type="entry name" value="TRANSPOSASE"/>
    <property type="match status" value="1"/>
</dbReference>
<dbReference type="SUPFAM" id="SSF53098">
    <property type="entry name" value="Ribonuclease H-like"/>
    <property type="match status" value="1"/>
</dbReference>
<dbReference type="InterPro" id="IPR039365">
    <property type="entry name" value="IS701-like"/>
</dbReference>
<keyword evidence="3" id="KW-1185">Reference proteome</keyword>
<feature type="domain" description="Transposase IS701-like DDE" evidence="1">
    <location>
        <begin position="25"/>
        <end position="233"/>
    </location>
</feature>
<dbReference type="RefSeq" id="WP_370879166.1">
    <property type="nucleotide sequence ID" value="NZ_JBHUCL010000015.1"/>
</dbReference>